<proteinExistence type="predicted"/>
<evidence type="ECO:0000313" key="1">
    <source>
        <dbReference type="EMBL" id="JAI08171.1"/>
    </source>
</evidence>
<reference evidence="1" key="2">
    <citation type="journal article" date="2015" name="Fish Shellfish Immunol.">
        <title>Early steps in the European eel (Anguilla anguilla)-Vibrio vulnificus interaction in the gills: Role of the RtxA13 toxin.</title>
        <authorList>
            <person name="Callol A."/>
            <person name="Pajuelo D."/>
            <person name="Ebbesson L."/>
            <person name="Teles M."/>
            <person name="MacKenzie S."/>
            <person name="Amaro C."/>
        </authorList>
    </citation>
    <scope>NUCLEOTIDE SEQUENCE</scope>
</reference>
<sequence>MPAEQAVVTRSISSAPCFLW</sequence>
<organism evidence="1">
    <name type="scientific">Anguilla anguilla</name>
    <name type="common">European freshwater eel</name>
    <name type="synonym">Muraena anguilla</name>
    <dbReference type="NCBI Taxonomy" id="7936"/>
    <lineage>
        <taxon>Eukaryota</taxon>
        <taxon>Metazoa</taxon>
        <taxon>Chordata</taxon>
        <taxon>Craniata</taxon>
        <taxon>Vertebrata</taxon>
        <taxon>Euteleostomi</taxon>
        <taxon>Actinopterygii</taxon>
        <taxon>Neopterygii</taxon>
        <taxon>Teleostei</taxon>
        <taxon>Anguilliformes</taxon>
        <taxon>Anguillidae</taxon>
        <taxon>Anguilla</taxon>
    </lineage>
</organism>
<protein>
    <submittedName>
        <fullName evidence="1">Uncharacterized protein</fullName>
    </submittedName>
</protein>
<accession>A0A0E9Y1Z5</accession>
<dbReference type="EMBL" id="GBXM01000407">
    <property type="protein sequence ID" value="JAI08171.1"/>
    <property type="molecule type" value="Transcribed_RNA"/>
</dbReference>
<name>A0A0E9Y1Z5_ANGAN</name>
<dbReference type="AlphaFoldDB" id="A0A0E9Y1Z5"/>
<reference evidence="1" key="1">
    <citation type="submission" date="2014-11" db="EMBL/GenBank/DDBJ databases">
        <authorList>
            <person name="Amaro Gonzalez C."/>
        </authorList>
    </citation>
    <scope>NUCLEOTIDE SEQUENCE</scope>
</reference>